<proteinExistence type="predicted"/>
<dbReference type="Pfam" id="PF03407">
    <property type="entry name" value="Nucleotid_trans"/>
    <property type="match status" value="1"/>
</dbReference>
<dbReference type="RefSeq" id="WP_142834409.1">
    <property type="nucleotide sequence ID" value="NZ_VFSV01000011.1"/>
</dbReference>
<dbReference type="AlphaFoldDB" id="A0A547Q557"/>
<evidence type="ECO:0000259" key="1">
    <source>
        <dbReference type="Pfam" id="PF03407"/>
    </source>
</evidence>
<evidence type="ECO:0000313" key="2">
    <source>
        <dbReference type="EMBL" id="TRD21530.1"/>
    </source>
</evidence>
<dbReference type="OrthoDB" id="181606at2"/>
<reference evidence="2 3" key="1">
    <citation type="submission" date="2019-06" db="EMBL/GenBank/DDBJ databases">
        <title>Paenimaribius caenipelagi gen. nov., sp. nov., isolated from a tidal flat.</title>
        <authorList>
            <person name="Yoon J.-H."/>
        </authorList>
    </citation>
    <scope>NUCLEOTIDE SEQUENCE [LARGE SCALE GENOMIC DNA]</scope>
    <source>
        <strain evidence="2 3">JBTF-M29</strain>
    </source>
</reference>
<name>A0A547Q557_9RHOB</name>
<dbReference type="Gene3D" id="3.90.550.10">
    <property type="entry name" value="Spore Coat Polysaccharide Biosynthesis Protein SpsA, Chain A"/>
    <property type="match status" value="1"/>
</dbReference>
<organism evidence="2 3">
    <name type="scientific">Palleronia caenipelagi</name>
    <dbReference type="NCBI Taxonomy" id="2489174"/>
    <lineage>
        <taxon>Bacteria</taxon>
        <taxon>Pseudomonadati</taxon>
        <taxon>Pseudomonadota</taxon>
        <taxon>Alphaproteobacteria</taxon>
        <taxon>Rhodobacterales</taxon>
        <taxon>Roseobacteraceae</taxon>
        <taxon>Palleronia</taxon>
    </lineage>
</organism>
<dbReference type="InterPro" id="IPR029044">
    <property type="entry name" value="Nucleotide-diphossugar_trans"/>
</dbReference>
<dbReference type="InterPro" id="IPR005069">
    <property type="entry name" value="Nucl-diP-sugar_transferase"/>
</dbReference>
<gene>
    <name evidence="2" type="ORF">FEV53_08590</name>
</gene>
<dbReference type="SUPFAM" id="SSF53448">
    <property type="entry name" value="Nucleotide-diphospho-sugar transferases"/>
    <property type="match status" value="1"/>
</dbReference>
<keyword evidence="3" id="KW-1185">Reference proteome</keyword>
<protein>
    <recommendedName>
        <fullName evidence="1">Nucleotide-diphospho-sugar transferase domain-containing protein</fullName>
    </recommendedName>
</protein>
<sequence>MSDLTHDAPQDGSALSCGFVYGATGLRYLGRAIQSARSLRAVSPQAVIDLYCDDAARLPGDHPFDRVIRLDRAATHRPKFEALIRSRFERTVYLDSDTVVLAPIDDLFEVLEQFDFAASHIARRNSDHAVALHKRPVPAAFPQINGGVVGIRRSPAVREFLTAVQSEMDATGTKVDQTIFREFLFYGDLRLTILPEEYNFKRIEIAGVWDSDHAAPRVLHESKLHRRAYRGFSSEKALKLAYGTRLWNHLAALRDSDRSLNPRSKTSRSALYRIPRRRQLTLVGRTQERIAYWLNKSRDASGDWIDPDQS</sequence>
<dbReference type="EMBL" id="VFSV01000011">
    <property type="protein sequence ID" value="TRD21530.1"/>
    <property type="molecule type" value="Genomic_DNA"/>
</dbReference>
<dbReference type="Proteomes" id="UP000318590">
    <property type="component" value="Unassembled WGS sequence"/>
</dbReference>
<evidence type="ECO:0000313" key="3">
    <source>
        <dbReference type="Proteomes" id="UP000318590"/>
    </source>
</evidence>
<comment type="caution">
    <text evidence="2">The sequence shown here is derived from an EMBL/GenBank/DDBJ whole genome shotgun (WGS) entry which is preliminary data.</text>
</comment>
<accession>A0A547Q557</accession>
<feature type="domain" description="Nucleotide-diphospho-sugar transferase" evidence="1">
    <location>
        <begin position="92"/>
        <end position="199"/>
    </location>
</feature>